<sequence length="223" mass="23715">MSEPAPLPPAQTDPAVTAASAAQAAYAAKVDAARSDAALSDLGRAEAIVQAYEEHGAELQRLAEDLHGRRVARLNHLQAQIPTGPGIPTDASPADAAVLQTAFRAHLEAARQASPEKRQQMLADALRFGDDVQARAVLTAGQDAGHTKLIDQWADATGKRDLLTEIRALNEELAGHGPGRAWVGQAFRGAKRPPETFTLPALRQEAEKAAQDAARARRPVYYG</sequence>
<gene>
    <name evidence="1" type="ORF">HTZ77_18570</name>
</gene>
<keyword evidence="2" id="KW-1185">Reference proteome</keyword>
<dbReference type="RefSeq" id="WP_175590885.1">
    <property type="nucleotide sequence ID" value="NZ_JABWGN010000007.1"/>
</dbReference>
<dbReference type="EMBL" id="JABWGN010000007">
    <property type="protein sequence ID" value="NUW33419.1"/>
    <property type="molecule type" value="Genomic_DNA"/>
</dbReference>
<evidence type="ECO:0000313" key="2">
    <source>
        <dbReference type="Proteomes" id="UP000586042"/>
    </source>
</evidence>
<dbReference type="Proteomes" id="UP000586042">
    <property type="component" value="Unassembled WGS sequence"/>
</dbReference>
<comment type="caution">
    <text evidence="1">The sequence shown here is derived from an EMBL/GenBank/DDBJ whole genome shotgun (WGS) entry which is preliminary data.</text>
</comment>
<proteinExistence type="predicted"/>
<evidence type="ECO:0000313" key="1">
    <source>
        <dbReference type="EMBL" id="NUW33419.1"/>
    </source>
</evidence>
<protein>
    <submittedName>
        <fullName evidence="1">Uncharacterized protein</fullName>
    </submittedName>
</protein>
<accession>A0A7Y6I871</accession>
<dbReference type="AlphaFoldDB" id="A0A7Y6I871"/>
<organism evidence="1 2">
    <name type="scientific">Nonomuraea montanisoli</name>
    <dbReference type="NCBI Taxonomy" id="2741721"/>
    <lineage>
        <taxon>Bacteria</taxon>
        <taxon>Bacillati</taxon>
        <taxon>Actinomycetota</taxon>
        <taxon>Actinomycetes</taxon>
        <taxon>Streptosporangiales</taxon>
        <taxon>Streptosporangiaceae</taxon>
        <taxon>Nonomuraea</taxon>
    </lineage>
</organism>
<reference evidence="1 2" key="1">
    <citation type="submission" date="2020-06" db="EMBL/GenBank/DDBJ databases">
        <title>Nonomuraea sp. SMC257, a novel actinomycete isolated from soil.</title>
        <authorList>
            <person name="Chanama M."/>
        </authorList>
    </citation>
    <scope>NUCLEOTIDE SEQUENCE [LARGE SCALE GENOMIC DNA]</scope>
    <source>
        <strain evidence="1 2">SMC257</strain>
    </source>
</reference>
<name>A0A7Y6I871_9ACTN</name>